<evidence type="ECO:0000313" key="3">
    <source>
        <dbReference type="EMBL" id="KKR86359.1"/>
    </source>
</evidence>
<evidence type="ECO:0000313" key="4">
    <source>
        <dbReference type="Proteomes" id="UP000034616"/>
    </source>
</evidence>
<sequence length="798" mass="90640">MRWTSFFHHQPNFFSLFCFQASKGCLFLLFLFIPLFFLPYSLDVLEVSKQTLATILILPAVLFWIGSILLERKIIWRHQTSHLLAVLFFLTTIIAAILSQGGFLSWIGTSAQEYTSVFSFGLFFLLFLLLTQLGHEIAFVKNLLFACIFSSFLTATIGCFQLFGWFVLPFDFARTPLFNFIGSLNAFGIFLAVTCTLGNGFLLFQDREPNLISKNWMGWVENLLALFLSIFTIVSLLAIHYWILWIILLLGHTVLLFFTFIHAKEIFIHGRTFIFMLVCAISFFFLFFPSPLHINLPIETTLSTKTSWDIVQKSLKTFSSSFGSGPGTFLFDSTRFRPVELNTTSFWNVAFDRGSSHFLTLLATLGIIPCILLFFFILVLVGNTISLVAYKHSNWSIQIILLSAWTGIILSGILYPSNFTLSFLFVILAGLLSANMTEKYISVSFAKRPHIVLTIFFVFILLSIGTTTIFFVFIQRYQAEIAFTNSIRLQQKKNDTEEVLHHLDLAINLNRHNDTYHRVLAQTLLLRLKEYIESFKNKSIGEGEQTHIQSLTAASIQAAIQATELDPLNAANWHVRGIVYQELIPFIDKAEIFSITAFKQEAILAPTDPTVQTELGKTYLALAENLHPLTAAEDETIRKDTETKMYTALEQAVIAFQTALDLKKDFAPAHYELAIAFEREGRLDDAIGKMESVLQYHPEDVGAAFQLGLLYLRRGNPKDLERARQTFEHTIILVPSFSNARWFLASIYEREGNISAAIEQIQKVLELNPDDPLIKTRLNHLKIGKQETQIPAVLSSTP</sequence>
<dbReference type="EMBL" id="LCAH01000014">
    <property type="protein sequence ID" value="KKR86359.1"/>
    <property type="molecule type" value="Genomic_DNA"/>
</dbReference>
<dbReference type="InterPro" id="IPR037919">
    <property type="entry name" value="OGT"/>
</dbReference>
<feature type="transmembrane region" description="Helical" evidence="2">
    <location>
        <begin position="395"/>
        <end position="415"/>
    </location>
</feature>
<dbReference type="AlphaFoldDB" id="A0A0G0UBK4"/>
<feature type="transmembrane region" description="Helical" evidence="2">
    <location>
        <begin position="216"/>
        <end position="236"/>
    </location>
</feature>
<name>A0A0G0UBK4_9BACT</name>
<dbReference type="SUPFAM" id="SSF48452">
    <property type="entry name" value="TPR-like"/>
    <property type="match status" value="1"/>
</dbReference>
<accession>A0A0G0UBK4</accession>
<feature type="transmembrane region" description="Helical" evidence="2">
    <location>
        <begin position="143"/>
        <end position="168"/>
    </location>
</feature>
<feature type="transmembrane region" description="Helical" evidence="2">
    <location>
        <begin position="12"/>
        <end position="38"/>
    </location>
</feature>
<keyword evidence="2" id="KW-0812">Transmembrane</keyword>
<gene>
    <name evidence="3" type="ORF">UU35_C0014G0002</name>
</gene>
<evidence type="ECO:0000256" key="1">
    <source>
        <dbReference type="PROSITE-ProRule" id="PRU00339"/>
    </source>
</evidence>
<dbReference type="SMART" id="SM00028">
    <property type="entry name" value="TPR"/>
    <property type="match status" value="4"/>
</dbReference>
<feature type="repeat" description="TPR" evidence="1">
    <location>
        <begin position="738"/>
        <end position="771"/>
    </location>
</feature>
<protein>
    <submittedName>
        <fullName evidence="3">Tetratricopeptide repeat protein</fullName>
    </submittedName>
</protein>
<feature type="transmembrane region" description="Helical" evidence="2">
    <location>
        <begin position="82"/>
        <end position="108"/>
    </location>
</feature>
<feature type="repeat" description="TPR" evidence="1">
    <location>
        <begin position="667"/>
        <end position="700"/>
    </location>
</feature>
<dbReference type="InterPro" id="IPR019734">
    <property type="entry name" value="TPR_rpt"/>
</dbReference>
<feature type="transmembrane region" description="Helical" evidence="2">
    <location>
        <begin position="242"/>
        <end position="261"/>
    </location>
</feature>
<keyword evidence="2" id="KW-0472">Membrane</keyword>
<dbReference type="Proteomes" id="UP000034616">
    <property type="component" value="Unassembled WGS sequence"/>
</dbReference>
<comment type="caution">
    <text evidence="3">The sequence shown here is derived from an EMBL/GenBank/DDBJ whole genome shotgun (WGS) entry which is preliminary data.</text>
</comment>
<dbReference type="Pfam" id="PF13432">
    <property type="entry name" value="TPR_16"/>
    <property type="match status" value="2"/>
</dbReference>
<dbReference type="Gene3D" id="1.25.40.10">
    <property type="entry name" value="Tetratricopeptide repeat domain"/>
    <property type="match status" value="3"/>
</dbReference>
<feature type="transmembrane region" description="Helical" evidence="2">
    <location>
        <begin position="421"/>
        <end position="438"/>
    </location>
</feature>
<feature type="transmembrane region" description="Helical" evidence="2">
    <location>
        <begin position="273"/>
        <end position="294"/>
    </location>
</feature>
<dbReference type="GO" id="GO:0006493">
    <property type="term" value="P:protein O-linked glycosylation"/>
    <property type="evidence" value="ECO:0007669"/>
    <property type="project" value="InterPro"/>
</dbReference>
<organism evidence="3 4">
    <name type="scientific">Candidatus Uhrbacteria bacterium GW2011_GWC2_41_11</name>
    <dbReference type="NCBI Taxonomy" id="1618985"/>
    <lineage>
        <taxon>Bacteria</taxon>
        <taxon>Candidatus Uhriibacteriota</taxon>
    </lineage>
</organism>
<keyword evidence="2" id="KW-1133">Transmembrane helix</keyword>
<feature type="transmembrane region" description="Helical" evidence="2">
    <location>
        <begin position="50"/>
        <end position="70"/>
    </location>
</feature>
<dbReference type="PANTHER" id="PTHR44366">
    <property type="entry name" value="UDP-N-ACETYLGLUCOSAMINE--PEPTIDE N-ACETYLGLUCOSAMINYLTRANSFERASE 110 KDA SUBUNIT"/>
    <property type="match status" value="1"/>
</dbReference>
<feature type="transmembrane region" description="Helical" evidence="2">
    <location>
        <begin position="450"/>
        <end position="474"/>
    </location>
</feature>
<keyword evidence="1" id="KW-0802">TPR repeat</keyword>
<feature type="transmembrane region" description="Helical" evidence="2">
    <location>
        <begin position="358"/>
        <end position="383"/>
    </location>
</feature>
<evidence type="ECO:0000256" key="2">
    <source>
        <dbReference type="SAM" id="Phobius"/>
    </source>
</evidence>
<dbReference type="InterPro" id="IPR011990">
    <property type="entry name" value="TPR-like_helical_dom_sf"/>
</dbReference>
<dbReference type="PROSITE" id="PS50005">
    <property type="entry name" value="TPR"/>
    <property type="match status" value="2"/>
</dbReference>
<feature type="transmembrane region" description="Helical" evidence="2">
    <location>
        <begin position="114"/>
        <end position="131"/>
    </location>
</feature>
<proteinExistence type="predicted"/>
<reference evidence="3 4" key="1">
    <citation type="journal article" date="2015" name="Nature">
        <title>rRNA introns, odd ribosomes, and small enigmatic genomes across a large radiation of phyla.</title>
        <authorList>
            <person name="Brown C.T."/>
            <person name="Hug L.A."/>
            <person name="Thomas B.C."/>
            <person name="Sharon I."/>
            <person name="Castelle C.J."/>
            <person name="Singh A."/>
            <person name="Wilkins M.J."/>
            <person name="Williams K.H."/>
            <person name="Banfield J.F."/>
        </authorList>
    </citation>
    <scope>NUCLEOTIDE SEQUENCE [LARGE SCALE GENOMIC DNA]</scope>
</reference>
<feature type="transmembrane region" description="Helical" evidence="2">
    <location>
        <begin position="180"/>
        <end position="204"/>
    </location>
</feature>
<dbReference type="PANTHER" id="PTHR44366:SF1">
    <property type="entry name" value="UDP-N-ACETYLGLUCOSAMINE--PEPTIDE N-ACETYLGLUCOSAMINYLTRANSFERASE 110 KDA SUBUNIT"/>
    <property type="match status" value="1"/>
</dbReference>
<dbReference type="GO" id="GO:0097363">
    <property type="term" value="F:protein O-acetylglucosaminyltransferase activity"/>
    <property type="evidence" value="ECO:0007669"/>
    <property type="project" value="TreeGrafter"/>
</dbReference>